<dbReference type="EMBL" id="MCGT01000014">
    <property type="protein sequence ID" value="ORX54121.1"/>
    <property type="molecule type" value="Genomic_DNA"/>
</dbReference>
<comment type="caution">
    <text evidence="3">The sequence shown here is derived from an EMBL/GenBank/DDBJ whole genome shotgun (WGS) entry which is preliminary data.</text>
</comment>
<dbReference type="AlphaFoldDB" id="A0A1X2GHY3"/>
<feature type="non-terminal residue" evidence="3">
    <location>
        <position position="142"/>
    </location>
</feature>
<evidence type="ECO:0000256" key="1">
    <source>
        <dbReference type="SAM" id="MobiDB-lite"/>
    </source>
</evidence>
<name>A0A1X2GHY3_9FUNG</name>
<keyword evidence="4" id="KW-1185">Reference proteome</keyword>
<evidence type="ECO:0000313" key="4">
    <source>
        <dbReference type="Proteomes" id="UP000242146"/>
    </source>
</evidence>
<dbReference type="GO" id="GO:0003779">
    <property type="term" value="F:actin binding"/>
    <property type="evidence" value="ECO:0007669"/>
    <property type="project" value="InterPro"/>
</dbReference>
<feature type="compositionally biased region" description="Pro residues" evidence="1">
    <location>
        <begin position="130"/>
        <end position="142"/>
    </location>
</feature>
<reference evidence="3 4" key="1">
    <citation type="submission" date="2016-07" db="EMBL/GenBank/DDBJ databases">
        <title>Pervasive Adenine N6-methylation of Active Genes in Fungi.</title>
        <authorList>
            <consortium name="DOE Joint Genome Institute"/>
            <person name="Mondo S.J."/>
            <person name="Dannebaum R.O."/>
            <person name="Kuo R.C."/>
            <person name="Labutti K."/>
            <person name="Haridas S."/>
            <person name="Kuo A."/>
            <person name="Salamov A."/>
            <person name="Ahrendt S.R."/>
            <person name="Lipzen A."/>
            <person name="Sullivan W."/>
            <person name="Andreopoulos W.B."/>
            <person name="Clum A."/>
            <person name="Lindquist E."/>
            <person name="Daum C."/>
            <person name="Ramamoorthy G.K."/>
            <person name="Gryganskyi A."/>
            <person name="Culley D."/>
            <person name="Magnuson J.K."/>
            <person name="James T.Y."/>
            <person name="O'Malley M.A."/>
            <person name="Stajich J.E."/>
            <person name="Spatafora J.W."/>
            <person name="Visel A."/>
            <person name="Grigoriev I.V."/>
        </authorList>
    </citation>
    <scope>NUCLEOTIDE SEQUENCE [LARGE SCALE GENOMIC DNA]</scope>
    <source>
        <strain evidence="3 4">NRRL 3301</strain>
    </source>
</reference>
<evidence type="ECO:0000313" key="3">
    <source>
        <dbReference type="EMBL" id="ORX54121.1"/>
    </source>
</evidence>
<feature type="compositionally biased region" description="Gly residues" evidence="1">
    <location>
        <begin position="28"/>
        <end position="43"/>
    </location>
</feature>
<accession>A0A1X2GHY3</accession>
<protein>
    <recommendedName>
        <fullName evidence="2">WH2 domain-containing protein</fullName>
    </recommendedName>
</protein>
<organism evidence="3 4">
    <name type="scientific">Hesseltinella vesiculosa</name>
    <dbReference type="NCBI Taxonomy" id="101127"/>
    <lineage>
        <taxon>Eukaryota</taxon>
        <taxon>Fungi</taxon>
        <taxon>Fungi incertae sedis</taxon>
        <taxon>Mucoromycota</taxon>
        <taxon>Mucoromycotina</taxon>
        <taxon>Mucoromycetes</taxon>
        <taxon>Mucorales</taxon>
        <taxon>Cunninghamellaceae</taxon>
        <taxon>Hesseltinella</taxon>
    </lineage>
</organism>
<feature type="region of interest" description="Disordered" evidence="1">
    <location>
        <begin position="1"/>
        <end position="142"/>
    </location>
</feature>
<dbReference type="Pfam" id="PF02205">
    <property type="entry name" value="WH2"/>
    <property type="match status" value="1"/>
</dbReference>
<dbReference type="Proteomes" id="UP000242146">
    <property type="component" value="Unassembled WGS sequence"/>
</dbReference>
<feature type="compositionally biased region" description="Low complexity" evidence="1">
    <location>
        <begin position="50"/>
        <end position="69"/>
    </location>
</feature>
<dbReference type="InterPro" id="IPR003124">
    <property type="entry name" value="WH2_dom"/>
</dbReference>
<dbReference type="STRING" id="101127.A0A1X2GHY3"/>
<gene>
    <name evidence="3" type="ORF">DM01DRAFT_323885</name>
</gene>
<dbReference type="PROSITE" id="PS51082">
    <property type="entry name" value="WH2"/>
    <property type="match status" value="1"/>
</dbReference>
<sequence length="142" mass="14241">MDNKLLSQIQQGKRLKKAVTNDRSAPQVGGGGAKPSGPPGGGMARPPPMMQHAAAAPPPTSSSNAPSGPQLGGLFAGGMPTLRKTRGSHVDTGREAAPSATPPSLPAGRPSVPKPPSGISQTLPRSFKPPTIPGRAPPMPPS</sequence>
<feature type="domain" description="WH2" evidence="2">
    <location>
        <begin position="1"/>
        <end position="18"/>
    </location>
</feature>
<feature type="compositionally biased region" description="Polar residues" evidence="1">
    <location>
        <begin position="1"/>
        <end position="11"/>
    </location>
</feature>
<proteinExistence type="predicted"/>
<dbReference type="OrthoDB" id="2430277at2759"/>
<evidence type="ECO:0000259" key="2">
    <source>
        <dbReference type="PROSITE" id="PS51082"/>
    </source>
</evidence>